<dbReference type="SUPFAM" id="SSF64076">
    <property type="entry name" value="MTH938-like"/>
    <property type="match status" value="1"/>
</dbReference>
<accession>A0ABZ0UQN5</accession>
<dbReference type="PANTHER" id="PTHR21192:SF2">
    <property type="entry name" value="NADH DEHYDROGENASE [UBIQUINONE] 1 ALPHA SUBCOMPLEX ASSEMBLY FACTOR 3"/>
    <property type="match status" value="1"/>
</dbReference>
<dbReference type="EMBL" id="CP112932">
    <property type="protein sequence ID" value="WPY00362.1"/>
    <property type="molecule type" value="Genomic_DNA"/>
</dbReference>
<keyword evidence="2" id="KW-1185">Reference proteome</keyword>
<evidence type="ECO:0000313" key="1">
    <source>
        <dbReference type="EMBL" id="WPY00362.1"/>
    </source>
</evidence>
<dbReference type="Proteomes" id="UP001326613">
    <property type="component" value="Chromosome"/>
</dbReference>
<protein>
    <submittedName>
        <fullName evidence="1">DUF498 domain-containing protein</fullName>
    </submittedName>
</protein>
<gene>
    <name evidence="1" type="ORF">Trichorick_00235</name>
</gene>
<proteinExistence type="predicted"/>
<dbReference type="InterPro" id="IPR007523">
    <property type="entry name" value="NDUFAF3/AAMDC"/>
</dbReference>
<dbReference type="PANTHER" id="PTHR21192">
    <property type="entry name" value="NUCLEAR PROTEIN E3-3"/>
    <property type="match status" value="1"/>
</dbReference>
<dbReference type="Gene3D" id="3.40.1230.10">
    <property type="entry name" value="MTH938-like"/>
    <property type="match status" value="1"/>
</dbReference>
<dbReference type="RefSeq" id="WP_323738437.1">
    <property type="nucleotide sequence ID" value="NZ_CP112932.1"/>
</dbReference>
<dbReference type="Pfam" id="PF04430">
    <property type="entry name" value="DUF498"/>
    <property type="match status" value="1"/>
</dbReference>
<dbReference type="InterPro" id="IPR036748">
    <property type="entry name" value="MTH938-like_sf"/>
</dbReference>
<evidence type="ECO:0000313" key="2">
    <source>
        <dbReference type="Proteomes" id="UP001326613"/>
    </source>
</evidence>
<organism evidence="1 2">
    <name type="scientific">Candidatus Trichorickettsia mobilis</name>
    <dbReference type="NCBI Taxonomy" id="1346319"/>
    <lineage>
        <taxon>Bacteria</taxon>
        <taxon>Pseudomonadati</taxon>
        <taxon>Pseudomonadota</taxon>
        <taxon>Alphaproteobacteria</taxon>
        <taxon>Rickettsiales</taxon>
        <taxon>Rickettsiaceae</taxon>
        <taxon>Rickettsieae</taxon>
        <taxon>Candidatus Trichorickettsia</taxon>
    </lineage>
</organism>
<sequence length="132" mass="14822">MDITPLLSRNLNSITGYSSNGIKINDKLINYDIILSPQNLLIWQNQSGIDDPGSYIQIIEEIENQAYNNIILIIGTGNRYIPNLQLVRALFKKHNLAPEIMSTSNACHTYNVLVTEGRVVYAMLVVQAEPSF</sequence>
<reference evidence="1 2" key="1">
    <citation type="submission" date="2022-10" db="EMBL/GenBank/DDBJ databases">
        <title>Host association and intracellularity evolved multiple times independently in the Rickettsiales.</title>
        <authorList>
            <person name="Castelli M."/>
            <person name="Nardi T."/>
            <person name="Gammuto L."/>
            <person name="Bellinzona G."/>
            <person name="Sabaneyeva E."/>
            <person name="Potekhin A."/>
            <person name="Serra V."/>
            <person name="Petroni G."/>
            <person name="Sassera D."/>
        </authorList>
    </citation>
    <scope>NUCLEOTIDE SEQUENCE [LARGE SCALE GENOMIC DNA]</scope>
    <source>
        <strain evidence="1 2">Kr 154-4</strain>
    </source>
</reference>
<name>A0ABZ0UQN5_9RICK</name>